<feature type="compositionally biased region" description="Low complexity" evidence="1">
    <location>
        <begin position="23"/>
        <end position="32"/>
    </location>
</feature>
<dbReference type="STRING" id="74649.A0A2P6RKW8"/>
<keyword evidence="2" id="KW-1133">Transmembrane helix</keyword>
<feature type="region of interest" description="Disordered" evidence="1">
    <location>
        <begin position="14"/>
        <end position="39"/>
    </location>
</feature>
<reference evidence="3 4" key="1">
    <citation type="journal article" date="2018" name="Nat. Genet.">
        <title>The Rosa genome provides new insights in the design of modern roses.</title>
        <authorList>
            <person name="Bendahmane M."/>
        </authorList>
    </citation>
    <scope>NUCLEOTIDE SEQUENCE [LARGE SCALE GENOMIC DNA]</scope>
    <source>
        <strain evidence="4">cv. Old Blush</strain>
    </source>
</reference>
<keyword evidence="4" id="KW-1185">Reference proteome</keyword>
<name>A0A2P6RKW8_ROSCH</name>
<keyword evidence="2" id="KW-0812">Transmembrane</keyword>
<protein>
    <recommendedName>
        <fullName evidence="5">Transmembrane protein</fullName>
    </recommendedName>
</protein>
<evidence type="ECO:0000256" key="2">
    <source>
        <dbReference type="SAM" id="Phobius"/>
    </source>
</evidence>
<feature type="transmembrane region" description="Helical" evidence="2">
    <location>
        <begin position="62"/>
        <end position="85"/>
    </location>
</feature>
<sequence length="103" mass="11273">MEGFQKWVGKFSKDVKAASEKASSSSSSSSSSFEGPRSTEGLSVALSDQSRIIVARPVRGVVSLWTCSKFCAIAFVAGIIVGYTLKRRVKRWANKLLKKIRDD</sequence>
<proteinExistence type="predicted"/>
<gene>
    <name evidence="3" type="ORF">RchiOBHm_Chr2g0095821</name>
</gene>
<dbReference type="OrthoDB" id="1726667at2759"/>
<dbReference type="AlphaFoldDB" id="A0A2P6RKW8"/>
<dbReference type="Proteomes" id="UP000238479">
    <property type="component" value="Chromosome 2"/>
</dbReference>
<comment type="caution">
    <text evidence="3">The sequence shown here is derived from an EMBL/GenBank/DDBJ whole genome shotgun (WGS) entry which is preliminary data.</text>
</comment>
<evidence type="ECO:0000313" key="4">
    <source>
        <dbReference type="Proteomes" id="UP000238479"/>
    </source>
</evidence>
<evidence type="ECO:0008006" key="5">
    <source>
        <dbReference type="Google" id="ProtNLM"/>
    </source>
</evidence>
<accession>A0A2P6RKW8</accession>
<dbReference type="Gramene" id="PRQ47079">
    <property type="protein sequence ID" value="PRQ47079"/>
    <property type="gene ID" value="RchiOBHm_Chr2g0095821"/>
</dbReference>
<organism evidence="3 4">
    <name type="scientific">Rosa chinensis</name>
    <name type="common">China rose</name>
    <dbReference type="NCBI Taxonomy" id="74649"/>
    <lineage>
        <taxon>Eukaryota</taxon>
        <taxon>Viridiplantae</taxon>
        <taxon>Streptophyta</taxon>
        <taxon>Embryophyta</taxon>
        <taxon>Tracheophyta</taxon>
        <taxon>Spermatophyta</taxon>
        <taxon>Magnoliopsida</taxon>
        <taxon>eudicotyledons</taxon>
        <taxon>Gunneridae</taxon>
        <taxon>Pentapetalae</taxon>
        <taxon>rosids</taxon>
        <taxon>fabids</taxon>
        <taxon>Rosales</taxon>
        <taxon>Rosaceae</taxon>
        <taxon>Rosoideae</taxon>
        <taxon>Rosoideae incertae sedis</taxon>
        <taxon>Rosa</taxon>
    </lineage>
</organism>
<evidence type="ECO:0000256" key="1">
    <source>
        <dbReference type="SAM" id="MobiDB-lite"/>
    </source>
</evidence>
<keyword evidence="2" id="KW-0472">Membrane</keyword>
<dbReference type="EMBL" id="PDCK01000040">
    <property type="protein sequence ID" value="PRQ47079.1"/>
    <property type="molecule type" value="Genomic_DNA"/>
</dbReference>
<evidence type="ECO:0000313" key="3">
    <source>
        <dbReference type="EMBL" id="PRQ47079.1"/>
    </source>
</evidence>
<dbReference type="OMA" id="FNRPARQ"/>